<comment type="caution">
    <text evidence="1">The sequence shown here is derived from an EMBL/GenBank/DDBJ whole genome shotgun (WGS) entry which is preliminary data.</text>
</comment>
<keyword evidence="2" id="KW-1185">Reference proteome</keyword>
<reference evidence="2" key="1">
    <citation type="journal article" date="2023" name="G3 (Bethesda)">
        <title>Genome assembly and association tests identify interacting loci associated with vigor, precocity, and sex in interspecific pistachio rootstocks.</title>
        <authorList>
            <person name="Palmer W."/>
            <person name="Jacygrad E."/>
            <person name="Sagayaradj S."/>
            <person name="Cavanaugh K."/>
            <person name="Han R."/>
            <person name="Bertier L."/>
            <person name="Beede B."/>
            <person name="Kafkas S."/>
            <person name="Golino D."/>
            <person name="Preece J."/>
            <person name="Michelmore R."/>
        </authorList>
    </citation>
    <scope>NUCLEOTIDE SEQUENCE [LARGE SCALE GENOMIC DNA]</scope>
</reference>
<proteinExistence type="predicted"/>
<dbReference type="EMBL" id="CM047898">
    <property type="protein sequence ID" value="KAJ0106229.1"/>
    <property type="molecule type" value="Genomic_DNA"/>
</dbReference>
<protein>
    <submittedName>
        <fullName evidence="1">Uncharacterized protein</fullName>
    </submittedName>
</protein>
<evidence type="ECO:0000313" key="1">
    <source>
        <dbReference type="EMBL" id="KAJ0106229.1"/>
    </source>
</evidence>
<gene>
    <name evidence="1" type="ORF">Patl1_17882</name>
</gene>
<organism evidence="1 2">
    <name type="scientific">Pistacia atlantica</name>
    <dbReference type="NCBI Taxonomy" id="434234"/>
    <lineage>
        <taxon>Eukaryota</taxon>
        <taxon>Viridiplantae</taxon>
        <taxon>Streptophyta</taxon>
        <taxon>Embryophyta</taxon>
        <taxon>Tracheophyta</taxon>
        <taxon>Spermatophyta</taxon>
        <taxon>Magnoliopsida</taxon>
        <taxon>eudicotyledons</taxon>
        <taxon>Gunneridae</taxon>
        <taxon>Pentapetalae</taxon>
        <taxon>rosids</taxon>
        <taxon>malvids</taxon>
        <taxon>Sapindales</taxon>
        <taxon>Anacardiaceae</taxon>
        <taxon>Pistacia</taxon>
    </lineage>
</organism>
<name>A0ACC1C2A8_9ROSI</name>
<sequence length="1253" mass="144368">MDGGDSSETPTDKDEDEALPVAESLSTIRLADAPILLLVYFHKALRAELSDLRRMAVTALERASYDRELILELHRRFEFLKLVYKYHCATEDEVIFLALDVHIKNVACTYSLEHESIDALFDSVFDGLNGLLEGNEDMSQSFKEVVFHISTIRAFICEHMLKEEEQVFPLLIQEFSPKEQASLACEFLYTVPVILLEVFFPWMISFLSQDEKENVKHCLKEIVPEETSVQEVIISWLDKHSQSYFLAYGKGVQKFHESEKMRSIPILLSSKRYCGESWHQKKAYGLQTNIGHNQLDGILLWHRAIRKDLEGILDKLHQIKHLTDFSDLDSIVFQLKFFVDVLIFYSTALENFCYPVSNELTACCLSPSKVQFQVESLQQLLNSYIQNGIPMCMYVEKLFCELETFVMEISKQFVFQETQVFTVCHQNCSLEMQQKLLYKTLHMMPFGLLKSVIIWFSAHLSEDESRFILHSINHGDSLVNESFAYLLNKWFHIGFSGKTSVENFGLELQKMFKSRCSFLSEQIKEAVLYSSLQPDMQPCKGVEQWQMKSISAIKESKYLSCSSSPDSLTTKKYETFYSGATSLQIFFPQTLRTLHPSLKFSVEKCCSSSNVNGPIPIDLMFFFHKAIKKDLEYLVFGSAQLAENAMLLMDFERRFHLIQFLYQIHSDAEDEVAFPALEAKGKLQNISHSYSIDHRLEAEHFRKISHILNKMLELQVPVSITDSNIQDQRMLKYQQLCIRLNDKCKSMHKLLSEHVHREETELWPLFRDCFSIEEQEKIIKCLLGRISAEKLQDMIPWLTAALTPEEQHTVMSLWLNSTKNTMFEEWIREWWEGYGITKVAKEPSVPSSLTANPLEVISTYLSNEVFDIGKGENCCNKVTDFPEKSNDGTDVGEGDKKTCNEVVDVVDCVDKPGEIFPESQKSRNHESLLAMSQEKLEAVIRKVSRDSSLDPQKKSYIIQNLIMRCFCSEYNTVRIIGSRWITGQQIIHSKTSISSNGEEIPGQYPSYCDPVKLVFGCKHYKRNCKLMAPCCNQLYTCIRCHDEEVSDHSLDRKCITKMMCMKCLTVQPIGPACSTVSCKKLSMASYYCRICKLFEDEREIYHCPYCNLCRLGKGLGIDYFHCMNCNACMSRAISKHICRQRCFMDNCPICHEDIFSSNAPVKGLPCGHFMHSACFQDYTRIHYTCPICSKSLGDMQVYFRMLDALLAEEKIPQEYSGRTQAILCNDCERRGAAPFHWLYHKCPSCGSYNTRLL</sequence>
<dbReference type="Proteomes" id="UP001164250">
    <property type="component" value="Chromosome 2"/>
</dbReference>
<evidence type="ECO:0000313" key="2">
    <source>
        <dbReference type="Proteomes" id="UP001164250"/>
    </source>
</evidence>
<accession>A0ACC1C2A8</accession>